<evidence type="ECO:0000313" key="7">
    <source>
        <dbReference type="Proteomes" id="UP000632125"/>
    </source>
</evidence>
<protein>
    <submittedName>
        <fullName evidence="6">Glycosyltransferase</fullName>
    </submittedName>
</protein>
<evidence type="ECO:0000259" key="5">
    <source>
        <dbReference type="Pfam" id="PF00535"/>
    </source>
</evidence>
<dbReference type="RefSeq" id="WP_190865218.1">
    <property type="nucleotide sequence ID" value="NZ_JACXIY010000030.1"/>
</dbReference>
<evidence type="ECO:0000256" key="3">
    <source>
        <dbReference type="ARBA" id="ARBA00022676"/>
    </source>
</evidence>
<dbReference type="InterPro" id="IPR001173">
    <property type="entry name" value="Glyco_trans_2-like"/>
</dbReference>
<keyword evidence="3" id="KW-0328">Glycosyltransferase</keyword>
<name>A0A927CQ23_9BACL</name>
<comment type="pathway">
    <text evidence="1">Cell wall biogenesis; cell wall polysaccharide biosynthesis.</text>
</comment>
<dbReference type="GO" id="GO:0016757">
    <property type="term" value="F:glycosyltransferase activity"/>
    <property type="evidence" value="ECO:0007669"/>
    <property type="project" value="UniProtKB-KW"/>
</dbReference>
<keyword evidence="7" id="KW-1185">Reference proteome</keyword>
<dbReference type="PANTHER" id="PTHR43179">
    <property type="entry name" value="RHAMNOSYLTRANSFERASE WBBL"/>
    <property type="match status" value="1"/>
</dbReference>
<dbReference type="InterPro" id="IPR029063">
    <property type="entry name" value="SAM-dependent_MTases_sf"/>
</dbReference>
<proteinExistence type="inferred from homology"/>
<dbReference type="PANTHER" id="PTHR43179:SF12">
    <property type="entry name" value="GALACTOFURANOSYLTRANSFERASE GLFT2"/>
    <property type="match status" value="1"/>
</dbReference>
<sequence>MSDARIGMTSVIVMAGGEPESAMRCVERVRRHTDRSGTELIAVVNGGAAARALREIGAAVIESGCNEGTAKARNRGIAAASGELVALLDRHAAVTPGWLDALQRGLLGDPRVGAAGPATSRNAGGRLPVAYETEEELELAASALHAVPDRSKREERLALDGSCLLLRRSAYGKAGPFDERFAGARCADIDFGLRLRLAGYALLYCGDVYVHQGEDGPEPRADASLFRQKWGFSPCAAADGEPDIRAMLERASHGYMRGERAIMQIGCGCGASLLQLKKLFPGAAWYGSEPSSKAADVARAAGITVFRPNGRRARPIEAAWLDGIIAGRARAYGKPRALKRLACSLKPNGWLLGRFESRLYSKRRIKKLYRLAGLTGVEIEAAGGPASSWLLAFGRRRKAASASPPK</sequence>
<evidence type="ECO:0000256" key="1">
    <source>
        <dbReference type="ARBA" id="ARBA00004776"/>
    </source>
</evidence>
<dbReference type="CDD" id="cd02440">
    <property type="entry name" value="AdoMet_MTases"/>
    <property type="match status" value="1"/>
</dbReference>
<dbReference type="InterPro" id="IPR029044">
    <property type="entry name" value="Nucleotide-diphossugar_trans"/>
</dbReference>
<accession>A0A927CQ23</accession>
<evidence type="ECO:0000313" key="6">
    <source>
        <dbReference type="EMBL" id="MBD2871425.1"/>
    </source>
</evidence>
<dbReference type="AlphaFoldDB" id="A0A927CQ23"/>
<feature type="domain" description="Glycosyltransferase 2-like" evidence="5">
    <location>
        <begin position="10"/>
        <end position="171"/>
    </location>
</feature>
<dbReference type="SUPFAM" id="SSF53448">
    <property type="entry name" value="Nucleotide-diphospho-sugar transferases"/>
    <property type="match status" value="1"/>
</dbReference>
<dbReference type="Pfam" id="PF00535">
    <property type="entry name" value="Glycos_transf_2"/>
    <property type="match status" value="1"/>
</dbReference>
<dbReference type="SUPFAM" id="SSF53335">
    <property type="entry name" value="S-adenosyl-L-methionine-dependent methyltransferases"/>
    <property type="match status" value="1"/>
</dbReference>
<dbReference type="EMBL" id="JACXIY010000030">
    <property type="protein sequence ID" value="MBD2871425.1"/>
    <property type="molecule type" value="Genomic_DNA"/>
</dbReference>
<reference evidence="6" key="1">
    <citation type="submission" date="2020-09" db="EMBL/GenBank/DDBJ databases">
        <title>A novel bacterium of genus Paenibacillus, isolated from South China Sea.</title>
        <authorList>
            <person name="Huang H."/>
            <person name="Mo K."/>
            <person name="Hu Y."/>
        </authorList>
    </citation>
    <scope>NUCLEOTIDE SEQUENCE</scope>
    <source>
        <strain evidence="6">IB182493</strain>
    </source>
</reference>
<dbReference type="Gene3D" id="3.40.50.150">
    <property type="entry name" value="Vaccinia Virus protein VP39"/>
    <property type="match status" value="1"/>
</dbReference>
<evidence type="ECO:0000256" key="2">
    <source>
        <dbReference type="ARBA" id="ARBA00006739"/>
    </source>
</evidence>
<keyword evidence="4" id="KW-0808">Transferase</keyword>
<dbReference type="Proteomes" id="UP000632125">
    <property type="component" value="Unassembled WGS sequence"/>
</dbReference>
<dbReference type="Gene3D" id="3.90.550.10">
    <property type="entry name" value="Spore Coat Polysaccharide Biosynthesis Protein SpsA, Chain A"/>
    <property type="match status" value="1"/>
</dbReference>
<comment type="similarity">
    <text evidence="2">Belongs to the glycosyltransferase 2 family.</text>
</comment>
<evidence type="ECO:0000256" key="4">
    <source>
        <dbReference type="ARBA" id="ARBA00022679"/>
    </source>
</evidence>
<organism evidence="6 7">
    <name type="scientific">Paenibacillus arenilitoris</name>
    <dbReference type="NCBI Taxonomy" id="2772299"/>
    <lineage>
        <taxon>Bacteria</taxon>
        <taxon>Bacillati</taxon>
        <taxon>Bacillota</taxon>
        <taxon>Bacilli</taxon>
        <taxon>Bacillales</taxon>
        <taxon>Paenibacillaceae</taxon>
        <taxon>Paenibacillus</taxon>
    </lineage>
</organism>
<comment type="caution">
    <text evidence="6">The sequence shown here is derived from an EMBL/GenBank/DDBJ whole genome shotgun (WGS) entry which is preliminary data.</text>
</comment>
<gene>
    <name evidence="6" type="ORF">IDH41_22820</name>
</gene>